<evidence type="ECO:0000313" key="1">
    <source>
        <dbReference type="EMBL" id="GBG73073.1"/>
    </source>
</evidence>
<dbReference type="AlphaFoldDB" id="A0A388KT08"/>
<evidence type="ECO:0000313" key="2">
    <source>
        <dbReference type="Proteomes" id="UP000265515"/>
    </source>
</evidence>
<reference evidence="1 2" key="1">
    <citation type="journal article" date="2018" name="Cell">
        <title>The Chara Genome: Secondary Complexity and Implications for Plant Terrestrialization.</title>
        <authorList>
            <person name="Nishiyama T."/>
            <person name="Sakayama H."/>
            <person name="Vries J.D."/>
            <person name="Buschmann H."/>
            <person name="Saint-Marcoux D."/>
            <person name="Ullrich K.K."/>
            <person name="Haas F.B."/>
            <person name="Vanderstraeten L."/>
            <person name="Becker D."/>
            <person name="Lang D."/>
            <person name="Vosolsobe S."/>
            <person name="Rombauts S."/>
            <person name="Wilhelmsson P.K.I."/>
            <person name="Janitza P."/>
            <person name="Kern R."/>
            <person name="Heyl A."/>
            <person name="Rumpler F."/>
            <person name="Villalobos L.I.A.C."/>
            <person name="Clay J.M."/>
            <person name="Skokan R."/>
            <person name="Toyoda A."/>
            <person name="Suzuki Y."/>
            <person name="Kagoshima H."/>
            <person name="Schijlen E."/>
            <person name="Tajeshwar N."/>
            <person name="Catarino B."/>
            <person name="Hetherington A.J."/>
            <person name="Saltykova A."/>
            <person name="Bonnot C."/>
            <person name="Breuninger H."/>
            <person name="Symeonidi A."/>
            <person name="Radhakrishnan G.V."/>
            <person name="Van Nieuwerburgh F."/>
            <person name="Deforce D."/>
            <person name="Chang C."/>
            <person name="Karol K.G."/>
            <person name="Hedrich R."/>
            <person name="Ulvskov P."/>
            <person name="Glockner G."/>
            <person name="Delwiche C.F."/>
            <person name="Petrasek J."/>
            <person name="Van de Peer Y."/>
            <person name="Friml J."/>
            <person name="Beilby M."/>
            <person name="Dolan L."/>
            <person name="Kohara Y."/>
            <person name="Sugano S."/>
            <person name="Fujiyama A."/>
            <person name="Delaux P.-M."/>
            <person name="Quint M."/>
            <person name="TheiBen G."/>
            <person name="Hagemann M."/>
            <person name="Harholt J."/>
            <person name="Dunand C."/>
            <person name="Zachgo S."/>
            <person name="Langdale J."/>
            <person name="Maumus F."/>
            <person name="Straeten D.V.D."/>
            <person name="Gould S.B."/>
            <person name="Rensing S.A."/>
        </authorList>
    </citation>
    <scope>NUCLEOTIDE SEQUENCE [LARGE SCALE GENOMIC DNA]</scope>
    <source>
        <strain evidence="1 2">S276</strain>
    </source>
</reference>
<organism evidence="1 2">
    <name type="scientific">Chara braunii</name>
    <name type="common">Braun's stonewort</name>
    <dbReference type="NCBI Taxonomy" id="69332"/>
    <lineage>
        <taxon>Eukaryota</taxon>
        <taxon>Viridiplantae</taxon>
        <taxon>Streptophyta</taxon>
        <taxon>Charophyceae</taxon>
        <taxon>Charales</taxon>
        <taxon>Characeae</taxon>
        <taxon>Chara</taxon>
    </lineage>
</organism>
<gene>
    <name evidence="1" type="ORF">CBR_g12789</name>
</gene>
<protein>
    <submittedName>
        <fullName evidence="1">Uncharacterized protein</fullName>
    </submittedName>
</protein>
<accession>A0A388KT08</accession>
<dbReference type="Gramene" id="GBG73073">
    <property type="protein sequence ID" value="GBG73073"/>
    <property type="gene ID" value="CBR_g12789"/>
</dbReference>
<keyword evidence="2" id="KW-1185">Reference proteome</keyword>
<proteinExistence type="predicted"/>
<dbReference type="EMBL" id="BFEA01000177">
    <property type="protein sequence ID" value="GBG73073.1"/>
    <property type="molecule type" value="Genomic_DNA"/>
</dbReference>
<name>A0A388KT08_CHABU</name>
<dbReference type="Proteomes" id="UP000265515">
    <property type="component" value="Unassembled WGS sequence"/>
</dbReference>
<comment type="caution">
    <text evidence="1">The sequence shown here is derived from an EMBL/GenBank/DDBJ whole genome shotgun (WGS) entry which is preliminary data.</text>
</comment>
<sequence>MSSASSSGATAAEQRVRVHVAALEGGGEGRRDVLTPRELQAVAAAVSTIVLRCQQERALGRLKEQLRVRRRRTLTQNPDDGVKYVATSEAVVQLCYVLGCGVIPRATARWWVKRRTGGTWEDLRQCDDVTDDYFRDKLRMSPRVFQEIAEACAPHLQRRVTFYREPLQSD</sequence>